<protein>
    <submittedName>
        <fullName evidence="1">Uncharacterized protein</fullName>
    </submittedName>
</protein>
<dbReference type="Proteomes" id="UP000587367">
    <property type="component" value="Unassembled WGS sequence"/>
</dbReference>
<keyword evidence="2" id="KW-1185">Reference proteome</keyword>
<sequence>MKIILFIFLSFFCLSCKERIQRKKVYDKHHNLKNVYDIKGDTITIYDYAKNGKLMMKLKFKQDQFIDTIYYYDFKNHFVTIDSSKGKYFYGTETIILNNGKYGYKGGLRFKKNTSPQIASQSRLRFGRHVGANEDGSINDDIDFKIIGDSSYIYDVRIKNRKHYN</sequence>
<accession>A0ABR6PX30</accession>
<gene>
    <name evidence="1" type="ORF">HNP24_000547</name>
</gene>
<evidence type="ECO:0000313" key="2">
    <source>
        <dbReference type="Proteomes" id="UP000587367"/>
    </source>
</evidence>
<organism evidence="1 2">
    <name type="scientific">Chryseobacterium sediminis</name>
    <dbReference type="NCBI Taxonomy" id="1679494"/>
    <lineage>
        <taxon>Bacteria</taxon>
        <taxon>Pseudomonadati</taxon>
        <taxon>Bacteroidota</taxon>
        <taxon>Flavobacteriia</taxon>
        <taxon>Flavobacteriales</taxon>
        <taxon>Weeksellaceae</taxon>
        <taxon>Chryseobacterium group</taxon>
        <taxon>Chryseobacterium</taxon>
    </lineage>
</organism>
<evidence type="ECO:0000313" key="1">
    <source>
        <dbReference type="EMBL" id="MBB6329597.1"/>
    </source>
</evidence>
<comment type="caution">
    <text evidence="1">The sequence shown here is derived from an EMBL/GenBank/DDBJ whole genome shotgun (WGS) entry which is preliminary data.</text>
</comment>
<dbReference type="RefSeq" id="WP_184552743.1">
    <property type="nucleotide sequence ID" value="NZ_JACHKS010000001.1"/>
</dbReference>
<proteinExistence type="predicted"/>
<dbReference type="EMBL" id="JACHKS010000001">
    <property type="protein sequence ID" value="MBB6329597.1"/>
    <property type="molecule type" value="Genomic_DNA"/>
</dbReference>
<reference evidence="1 2" key="1">
    <citation type="submission" date="2020-08" db="EMBL/GenBank/DDBJ databases">
        <title>Functional genomics of gut bacteria from endangered species of beetles.</title>
        <authorList>
            <person name="Carlos-Shanley C."/>
        </authorList>
    </citation>
    <scope>NUCLEOTIDE SEQUENCE [LARGE SCALE GENOMIC DNA]</scope>
    <source>
        <strain evidence="1 2">S00068</strain>
    </source>
</reference>
<name>A0ABR6PX30_9FLAO</name>